<feature type="domain" description="FAD/NAD(P)-binding" evidence="1">
    <location>
        <begin position="96"/>
        <end position="390"/>
    </location>
</feature>
<dbReference type="Proteomes" id="UP000279259">
    <property type="component" value="Unassembled WGS sequence"/>
</dbReference>
<evidence type="ECO:0000313" key="2">
    <source>
        <dbReference type="EMBL" id="RSH89278.1"/>
    </source>
</evidence>
<sequence length="482" mass="52202">MDLGRTLRKWGGVRIGPKAEVVGCERERETSRRLVHIPIRTPTSPSRGSVPMPRPSSHSLATACISLLVILLAARLIPHPPQREPDNVNMVTALKNVIVIGGSYVGCAAAKELANVLPATHRVLLVEPHSHFHHLFAFPRFAIVPSHEHKAFIPYTSLFSASPNPSLHSVVRASVLEVHPSRVVLDRPFSGSTSLEYDYLAIATGTRLPSPGSMQDEDKPLSVSYFQEYQKKVKTARRIVILGGGAVGCQMACDILEVYPDKEVTLVQSREKVMSRFHEGLHEIVKKRFDELGVKLVTGSRAVIPPNGFPLEPTTVTLASGQSITADLVITATGQTPNTAFLSTLSPTSPSGILTPSGFVRVFPTLQLADGAYPHIFALGDVADSGAHKAARPGGAQAVVMAKNVVALLEGKQAEEKIVVSPPAIHMSLGLTKNTVFRNPDAAQGETEPWFKLKDDGTENMNIEGVWERRGVKVNGPQEYHL</sequence>
<name>A0A427YDX3_9TREE</name>
<dbReference type="GO" id="GO:0004174">
    <property type="term" value="F:electron-transferring-flavoprotein dehydrogenase activity"/>
    <property type="evidence" value="ECO:0007669"/>
    <property type="project" value="TreeGrafter"/>
</dbReference>
<dbReference type="AlphaFoldDB" id="A0A427YDX3"/>
<dbReference type="STRING" id="1890683.A0A427YDX3"/>
<gene>
    <name evidence="2" type="ORF">EHS25_002390</name>
</gene>
<organism evidence="2 3">
    <name type="scientific">Saitozyma podzolica</name>
    <dbReference type="NCBI Taxonomy" id="1890683"/>
    <lineage>
        <taxon>Eukaryota</taxon>
        <taxon>Fungi</taxon>
        <taxon>Dikarya</taxon>
        <taxon>Basidiomycota</taxon>
        <taxon>Agaricomycotina</taxon>
        <taxon>Tremellomycetes</taxon>
        <taxon>Tremellales</taxon>
        <taxon>Trimorphomycetaceae</taxon>
        <taxon>Saitozyma</taxon>
    </lineage>
</organism>
<comment type="caution">
    <text evidence="2">The sequence shown here is derived from an EMBL/GenBank/DDBJ whole genome shotgun (WGS) entry which is preliminary data.</text>
</comment>
<dbReference type="Gene3D" id="3.50.50.100">
    <property type="match status" value="1"/>
</dbReference>
<dbReference type="GO" id="GO:0005737">
    <property type="term" value="C:cytoplasm"/>
    <property type="evidence" value="ECO:0007669"/>
    <property type="project" value="TreeGrafter"/>
</dbReference>
<accession>A0A427YDX3</accession>
<dbReference type="PRINTS" id="PR00411">
    <property type="entry name" value="PNDRDTASEI"/>
</dbReference>
<evidence type="ECO:0000259" key="1">
    <source>
        <dbReference type="Pfam" id="PF07992"/>
    </source>
</evidence>
<proteinExistence type="predicted"/>
<dbReference type="PANTHER" id="PTHR43735:SF11">
    <property type="entry name" value="HYPOTHETICAL OXIDOREDUCTASE (EUROFUNG)"/>
    <property type="match status" value="1"/>
</dbReference>
<dbReference type="PRINTS" id="PR00368">
    <property type="entry name" value="FADPNR"/>
</dbReference>
<keyword evidence="3" id="KW-1185">Reference proteome</keyword>
<reference evidence="2 3" key="1">
    <citation type="submission" date="2018-11" db="EMBL/GenBank/DDBJ databases">
        <title>Genome sequence of Saitozyma podzolica DSM 27192.</title>
        <authorList>
            <person name="Aliyu H."/>
            <person name="Gorte O."/>
            <person name="Ochsenreither K."/>
        </authorList>
    </citation>
    <scope>NUCLEOTIDE SEQUENCE [LARGE SCALE GENOMIC DNA]</scope>
    <source>
        <strain evidence="2 3">DSM 27192</strain>
    </source>
</reference>
<dbReference type="GO" id="GO:0050660">
    <property type="term" value="F:flavin adenine dinucleotide binding"/>
    <property type="evidence" value="ECO:0007669"/>
    <property type="project" value="TreeGrafter"/>
</dbReference>
<dbReference type="InterPro" id="IPR023753">
    <property type="entry name" value="FAD/NAD-binding_dom"/>
</dbReference>
<dbReference type="PANTHER" id="PTHR43735">
    <property type="entry name" value="APOPTOSIS-INDUCING FACTOR 1"/>
    <property type="match status" value="1"/>
</dbReference>
<dbReference type="SUPFAM" id="SSF51905">
    <property type="entry name" value="FAD/NAD(P)-binding domain"/>
    <property type="match status" value="1"/>
</dbReference>
<dbReference type="InterPro" id="IPR036188">
    <property type="entry name" value="FAD/NAD-bd_sf"/>
</dbReference>
<evidence type="ECO:0000313" key="3">
    <source>
        <dbReference type="Proteomes" id="UP000279259"/>
    </source>
</evidence>
<dbReference type="FunFam" id="3.50.50.100:FF:000015">
    <property type="entry name" value="Amid-like NADH oxidoreductase, putative"/>
    <property type="match status" value="1"/>
</dbReference>
<dbReference type="EMBL" id="RSCD01000014">
    <property type="protein sequence ID" value="RSH89278.1"/>
    <property type="molecule type" value="Genomic_DNA"/>
</dbReference>
<dbReference type="OrthoDB" id="202203at2759"/>
<protein>
    <recommendedName>
        <fullName evidence="1">FAD/NAD(P)-binding domain-containing protein</fullName>
    </recommendedName>
</protein>
<dbReference type="Pfam" id="PF07992">
    <property type="entry name" value="Pyr_redox_2"/>
    <property type="match status" value="1"/>
</dbReference>